<protein>
    <recommendedName>
        <fullName evidence="5">Diguanylate cyclase</fullName>
    </recommendedName>
</protein>
<dbReference type="Proteomes" id="UP000240509">
    <property type="component" value="Unassembled WGS sequence"/>
</dbReference>
<dbReference type="Gene3D" id="3.20.20.450">
    <property type="entry name" value="EAL domain"/>
    <property type="match status" value="1"/>
</dbReference>
<dbReference type="Gene3D" id="3.30.70.270">
    <property type="match status" value="1"/>
</dbReference>
<reference evidence="3 4" key="1">
    <citation type="submission" date="2018-03" db="EMBL/GenBank/DDBJ databases">
        <title>Alkalicoccus saliphilus sp. nov., isolated from a mineral pool.</title>
        <authorList>
            <person name="Zhao B."/>
        </authorList>
    </citation>
    <scope>NUCLEOTIDE SEQUENCE [LARGE SCALE GENOMIC DNA]</scope>
    <source>
        <strain evidence="3 4">6AG</strain>
    </source>
</reference>
<dbReference type="NCBIfam" id="TIGR00254">
    <property type="entry name" value="GGDEF"/>
    <property type="match status" value="1"/>
</dbReference>
<dbReference type="PANTHER" id="PTHR33121:SF70">
    <property type="entry name" value="SIGNALING PROTEIN YKOW"/>
    <property type="match status" value="1"/>
</dbReference>
<sequence length="560" mass="64133">MDNLIDYQQMANHLDDEVVIFKVEDRNRYHFVFLNDKAAKKYSLKNPINKILQDILPISEWAKIKRYYKEAVSKENPVTFIQYREESVEETKLSLISSSKDGLNYILAVTKDITKEKHLERKNKFLENNDPITSLPNKSLLKNQLANSILNSKEKKSLTALLYIYVDGFQSVHDYLGHSSCVDQLLIEAIGRINGCFEGEQTLARTGNQGFSLLITDISQQETAVTCAKSIIKSLEEPFYYNEHTYHLSSSIGITYYDGSEETSVEELLKQAELAMYMVKKRYKNHYVVYKEEMQHMIQHQINIGGDIQKALNEEDFFLEYQPIIDMKTYRIKSLEALVRWDHETIGTLHPVQFISPAERTGLIVPLGEWVLKEACTQLVKWQEQGLKDVNITVNVSTVQLQKIENFYEMVQKVLAETGVSPENLELEITETIFMENIEALFVIVEKLSDLGVQISIDDFGRGHSSMNILKYLPVNTIKIDQSFLREKSDGAKNRAVIKSISGLAEDLQLKTVIEGIEDEDQLTLALKEGCYLLQGSYFLPPSSVNEVTSYINKKTIITN</sequence>
<dbReference type="SUPFAM" id="SSF141868">
    <property type="entry name" value="EAL domain-like"/>
    <property type="match status" value="1"/>
</dbReference>
<dbReference type="InterPro" id="IPR001633">
    <property type="entry name" value="EAL_dom"/>
</dbReference>
<dbReference type="InterPro" id="IPR035919">
    <property type="entry name" value="EAL_sf"/>
</dbReference>
<dbReference type="Gene3D" id="3.30.450.20">
    <property type="entry name" value="PAS domain"/>
    <property type="match status" value="1"/>
</dbReference>
<dbReference type="InterPro" id="IPR050706">
    <property type="entry name" value="Cyclic-di-GMP_PDE-like"/>
</dbReference>
<proteinExistence type="predicted"/>
<organism evidence="3 4">
    <name type="scientific">Alkalicoccus saliphilus</name>
    <dbReference type="NCBI Taxonomy" id="200989"/>
    <lineage>
        <taxon>Bacteria</taxon>
        <taxon>Bacillati</taxon>
        <taxon>Bacillota</taxon>
        <taxon>Bacilli</taxon>
        <taxon>Bacillales</taxon>
        <taxon>Bacillaceae</taxon>
        <taxon>Alkalicoccus</taxon>
    </lineage>
</organism>
<gene>
    <name evidence="3" type="ORF">C6Y45_01630</name>
</gene>
<comment type="caution">
    <text evidence="3">The sequence shown here is derived from an EMBL/GenBank/DDBJ whole genome shotgun (WGS) entry which is preliminary data.</text>
</comment>
<dbReference type="SUPFAM" id="SSF55073">
    <property type="entry name" value="Nucleotide cyclase"/>
    <property type="match status" value="1"/>
</dbReference>
<dbReference type="AlphaFoldDB" id="A0A2T4U9M7"/>
<dbReference type="EMBL" id="PZJJ01000002">
    <property type="protein sequence ID" value="PTL40106.1"/>
    <property type="molecule type" value="Genomic_DNA"/>
</dbReference>
<keyword evidence="4" id="KW-1185">Reference proteome</keyword>
<dbReference type="PROSITE" id="PS50887">
    <property type="entry name" value="GGDEF"/>
    <property type="match status" value="1"/>
</dbReference>
<evidence type="ECO:0000313" key="4">
    <source>
        <dbReference type="Proteomes" id="UP000240509"/>
    </source>
</evidence>
<dbReference type="RefSeq" id="WP_107583283.1">
    <property type="nucleotide sequence ID" value="NZ_PZJJ01000002.1"/>
</dbReference>
<dbReference type="Pfam" id="PF00563">
    <property type="entry name" value="EAL"/>
    <property type="match status" value="1"/>
</dbReference>
<dbReference type="Pfam" id="PF00990">
    <property type="entry name" value="GGDEF"/>
    <property type="match status" value="1"/>
</dbReference>
<dbReference type="OrthoDB" id="9759607at2"/>
<dbReference type="InterPro" id="IPR043128">
    <property type="entry name" value="Rev_trsase/Diguanyl_cyclase"/>
</dbReference>
<dbReference type="SMART" id="SM00052">
    <property type="entry name" value="EAL"/>
    <property type="match status" value="1"/>
</dbReference>
<dbReference type="SMART" id="SM00267">
    <property type="entry name" value="GGDEF"/>
    <property type="match status" value="1"/>
</dbReference>
<dbReference type="PANTHER" id="PTHR33121">
    <property type="entry name" value="CYCLIC DI-GMP PHOSPHODIESTERASE PDEF"/>
    <property type="match status" value="1"/>
</dbReference>
<dbReference type="GO" id="GO:0071111">
    <property type="term" value="F:cyclic-guanylate-specific phosphodiesterase activity"/>
    <property type="evidence" value="ECO:0007669"/>
    <property type="project" value="InterPro"/>
</dbReference>
<evidence type="ECO:0008006" key="5">
    <source>
        <dbReference type="Google" id="ProtNLM"/>
    </source>
</evidence>
<accession>A0A2T4U9M7</accession>
<dbReference type="CDD" id="cd01948">
    <property type="entry name" value="EAL"/>
    <property type="match status" value="1"/>
</dbReference>
<evidence type="ECO:0000259" key="1">
    <source>
        <dbReference type="PROSITE" id="PS50883"/>
    </source>
</evidence>
<feature type="domain" description="EAL" evidence="1">
    <location>
        <begin position="301"/>
        <end position="556"/>
    </location>
</feature>
<dbReference type="InterPro" id="IPR029787">
    <property type="entry name" value="Nucleotide_cyclase"/>
</dbReference>
<dbReference type="CDD" id="cd01949">
    <property type="entry name" value="GGDEF"/>
    <property type="match status" value="1"/>
</dbReference>
<name>A0A2T4U9M7_9BACI</name>
<dbReference type="PROSITE" id="PS50883">
    <property type="entry name" value="EAL"/>
    <property type="match status" value="1"/>
</dbReference>
<evidence type="ECO:0000259" key="2">
    <source>
        <dbReference type="PROSITE" id="PS50887"/>
    </source>
</evidence>
<dbReference type="InterPro" id="IPR000160">
    <property type="entry name" value="GGDEF_dom"/>
</dbReference>
<evidence type="ECO:0000313" key="3">
    <source>
        <dbReference type="EMBL" id="PTL40106.1"/>
    </source>
</evidence>
<feature type="domain" description="GGDEF" evidence="2">
    <location>
        <begin position="157"/>
        <end position="292"/>
    </location>
</feature>